<dbReference type="EMBL" id="JAALLT010000002">
    <property type="protein sequence ID" value="NGP76549.1"/>
    <property type="molecule type" value="Genomic_DNA"/>
</dbReference>
<dbReference type="PANTHER" id="PTHR42872:SF3">
    <property type="entry name" value="PROTEIN-GLUTAMATE METHYLESTERASE_PROTEIN-GLUTAMINE GLUTAMINASE 1"/>
    <property type="match status" value="1"/>
</dbReference>
<comment type="caution">
    <text evidence="4">Lacks conserved residue(s) required for the propagation of feature annotation.</text>
</comment>
<dbReference type="InterPro" id="IPR008248">
    <property type="entry name" value="CheB-like"/>
</dbReference>
<feature type="domain" description="Response regulatory" evidence="6">
    <location>
        <begin position="5"/>
        <end position="121"/>
    </location>
</feature>
<dbReference type="EC" id="3.1.1.61" evidence="2"/>
<comment type="catalytic activity">
    <reaction evidence="3">
        <text>[protein]-L-glutamate 5-O-methyl ester + H2O = L-glutamyl-[protein] + methanol + H(+)</text>
        <dbReference type="Rhea" id="RHEA:23236"/>
        <dbReference type="Rhea" id="RHEA-COMP:10208"/>
        <dbReference type="Rhea" id="RHEA-COMP:10311"/>
        <dbReference type="ChEBI" id="CHEBI:15377"/>
        <dbReference type="ChEBI" id="CHEBI:15378"/>
        <dbReference type="ChEBI" id="CHEBI:17790"/>
        <dbReference type="ChEBI" id="CHEBI:29973"/>
        <dbReference type="ChEBI" id="CHEBI:82795"/>
        <dbReference type="EC" id="3.1.1.61"/>
    </reaction>
</comment>
<dbReference type="InterPro" id="IPR001789">
    <property type="entry name" value="Sig_transdc_resp-reg_receiver"/>
</dbReference>
<dbReference type="Pfam" id="PF01339">
    <property type="entry name" value="CheB_methylest"/>
    <property type="match status" value="1"/>
</dbReference>
<reference evidence="8 9" key="1">
    <citation type="submission" date="2020-02" db="EMBL/GenBank/DDBJ databases">
        <title>Balneolaceae bacterium YR4-1, complete genome.</title>
        <authorList>
            <person name="Li Y."/>
            <person name="Wu S."/>
        </authorList>
    </citation>
    <scope>NUCLEOTIDE SEQUENCE [LARGE SCALE GENOMIC DNA]</scope>
    <source>
        <strain evidence="8 9">YR4-1</strain>
    </source>
</reference>
<keyword evidence="5" id="KW-0597">Phosphoprotein</keyword>
<dbReference type="GO" id="GO:0008984">
    <property type="term" value="F:protein-glutamate methylesterase activity"/>
    <property type="evidence" value="ECO:0007669"/>
    <property type="project" value="UniProtKB-EC"/>
</dbReference>
<evidence type="ECO:0000256" key="3">
    <source>
        <dbReference type="ARBA" id="ARBA00048267"/>
    </source>
</evidence>
<dbReference type="PROSITE" id="PS50122">
    <property type="entry name" value="CHEB"/>
    <property type="match status" value="1"/>
</dbReference>
<name>A0A6M1SNB7_9BACT</name>
<dbReference type="SUPFAM" id="SSF52738">
    <property type="entry name" value="Methylesterase CheB, C-terminal domain"/>
    <property type="match status" value="1"/>
</dbReference>
<dbReference type="CDD" id="cd16432">
    <property type="entry name" value="CheB_Rec"/>
    <property type="match status" value="1"/>
</dbReference>
<evidence type="ECO:0000256" key="2">
    <source>
        <dbReference type="ARBA" id="ARBA00039140"/>
    </source>
</evidence>
<dbReference type="GO" id="GO:0006935">
    <property type="term" value="P:chemotaxis"/>
    <property type="evidence" value="ECO:0007669"/>
    <property type="project" value="InterPro"/>
</dbReference>
<dbReference type="Gene3D" id="3.40.50.2300">
    <property type="match status" value="1"/>
</dbReference>
<evidence type="ECO:0000259" key="7">
    <source>
        <dbReference type="PROSITE" id="PS50122"/>
    </source>
</evidence>
<dbReference type="PROSITE" id="PS50110">
    <property type="entry name" value="RESPONSE_REGULATORY"/>
    <property type="match status" value="1"/>
</dbReference>
<dbReference type="Pfam" id="PF00072">
    <property type="entry name" value="Response_reg"/>
    <property type="match status" value="1"/>
</dbReference>
<keyword evidence="9" id="KW-1185">Reference proteome</keyword>
<dbReference type="SUPFAM" id="SSF52172">
    <property type="entry name" value="CheY-like"/>
    <property type="match status" value="1"/>
</dbReference>
<dbReference type="SMART" id="SM00448">
    <property type="entry name" value="REC"/>
    <property type="match status" value="1"/>
</dbReference>
<accession>A0A6M1SNB7</accession>
<dbReference type="PANTHER" id="PTHR42872">
    <property type="entry name" value="PROTEIN-GLUTAMATE METHYLESTERASE/PROTEIN-GLUTAMINE GLUTAMINASE"/>
    <property type="match status" value="1"/>
</dbReference>
<comment type="caution">
    <text evidence="8">The sequence shown here is derived from an EMBL/GenBank/DDBJ whole genome shotgun (WGS) entry which is preliminary data.</text>
</comment>
<dbReference type="PIRSF" id="PIRSF000876">
    <property type="entry name" value="RR_chemtxs_CheB"/>
    <property type="match status" value="1"/>
</dbReference>
<evidence type="ECO:0000256" key="1">
    <source>
        <dbReference type="ARBA" id="ARBA00022801"/>
    </source>
</evidence>
<dbReference type="GO" id="GO:0000156">
    <property type="term" value="F:phosphorelay response regulator activity"/>
    <property type="evidence" value="ECO:0007669"/>
    <property type="project" value="InterPro"/>
</dbReference>
<dbReference type="AlphaFoldDB" id="A0A6M1SNB7"/>
<dbReference type="GO" id="GO:0005737">
    <property type="term" value="C:cytoplasm"/>
    <property type="evidence" value="ECO:0007669"/>
    <property type="project" value="InterPro"/>
</dbReference>
<keyword evidence="1" id="KW-0378">Hydrolase</keyword>
<dbReference type="InterPro" id="IPR035909">
    <property type="entry name" value="CheB_C"/>
</dbReference>
<dbReference type="Gene3D" id="3.40.50.180">
    <property type="entry name" value="Methylesterase CheB, C-terminal domain"/>
    <property type="match status" value="1"/>
</dbReference>
<gene>
    <name evidence="8" type="ORF">G3570_07890</name>
</gene>
<sequence>MKPINVLIIEQNILARQAIRGTLRKYSQFNVTGAFGDVDQIENKVKNLNPDIILLDIEAKEGLDLLKKLKTSFPDCPVIVLSRRTREGAKLALEALEIGALDFITKPRLGQNLLFASGHFKKRLVPIIEMTARLYAEEGESGQTRRKLIQDSGRKSLRRKDLKRPKPRVLVIGACTGGPAALSELISQLPENFDIPIVIVQHFPKYFTAELAEMLNRKTSLEVKEAVEGAKLEPGIVWIAPGGYHCEISGWSCKPVLTVHKGPRELDARPSINNLFRSAVNIYGKEILAILLSGHGEDGYEGLKCVNRAGGLVMVQHPDSALVPDLPRQALKSGLADYQLSPGRIAELLTEISGAKSYSREKNANNIDSTETLNPHKIS</sequence>
<evidence type="ECO:0000313" key="8">
    <source>
        <dbReference type="EMBL" id="NGP76549.1"/>
    </source>
</evidence>
<dbReference type="InterPro" id="IPR011006">
    <property type="entry name" value="CheY-like_superfamily"/>
</dbReference>
<dbReference type="CDD" id="cd17541">
    <property type="entry name" value="REC_CheB-like"/>
    <property type="match status" value="1"/>
</dbReference>
<evidence type="ECO:0000256" key="5">
    <source>
        <dbReference type="PROSITE-ProRule" id="PRU00169"/>
    </source>
</evidence>
<proteinExistence type="predicted"/>
<evidence type="ECO:0000259" key="6">
    <source>
        <dbReference type="PROSITE" id="PS50110"/>
    </source>
</evidence>
<evidence type="ECO:0000313" key="9">
    <source>
        <dbReference type="Proteomes" id="UP000473278"/>
    </source>
</evidence>
<feature type="domain" description="CheB-type methylesterase" evidence="7">
    <location>
        <begin position="165"/>
        <end position="356"/>
    </location>
</feature>
<organism evidence="8 9">
    <name type="scientific">Halalkalibaculum roseum</name>
    <dbReference type="NCBI Taxonomy" id="2709311"/>
    <lineage>
        <taxon>Bacteria</taxon>
        <taxon>Pseudomonadati</taxon>
        <taxon>Balneolota</taxon>
        <taxon>Balneolia</taxon>
        <taxon>Balneolales</taxon>
        <taxon>Balneolaceae</taxon>
        <taxon>Halalkalibaculum</taxon>
    </lineage>
</organism>
<dbReference type="RefSeq" id="WP_165140987.1">
    <property type="nucleotide sequence ID" value="NZ_JAALLT010000002.1"/>
</dbReference>
<feature type="modified residue" description="4-aspartylphosphate" evidence="5">
    <location>
        <position position="56"/>
    </location>
</feature>
<protein>
    <recommendedName>
        <fullName evidence="2">protein-glutamate methylesterase</fullName>
        <ecNumber evidence="2">3.1.1.61</ecNumber>
    </recommendedName>
</protein>
<dbReference type="InterPro" id="IPR000673">
    <property type="entry name" value="Sig_transdc_resp-reg_Me-estase"/>
</dbReference>
<dbReference type="Proteomes" id="UP000473278">
    <property type="component" value="Unassembled WGS sequence"/>
</dbReference>
<evidence type="ECO:0000256" key="4">
    <source>
        <dbReference type="PROSITE-ProRule" id="PRU00050"/>
    </source>
</evidence>